<protein>
    <submittedName>
        <fullName evidence="2">Uncharacterized protein</fullName>
    </submittedName>
</protein>
<proteinExistence type="predicted"/>
<feature type="compositionally biased region" description="Polar residues" evidence="1">
    <location>
        <begin position="125"/>
        <end position="139"/>
    </location>
</feature>
<accession>A0ABQ8WIU3</accession>
<evidence type="ECO:0000313" key="3">
    <source>
        <dbReference type="Proteomes" id="UP001220256"/>
    </source>
</evidence>
<reference evidence="2 3" key="1">
    <citation type="journal article" date="2023" name="IMA Fungus">
        <title>Comparative genomic study of the Penicillium genus elucidates a diverse pangenome and 15 lateral gene transfer events.</title>
        <authorList>
            <person name="Petersen C."/>
            <person name="Sorensen T."/>
            <person name="Nielsen M.R."/>
            <person name="Sondergaard T.E."/>
            <person name="Sorensen J.L."/>
            <person name="Fitzpatrick D.A."/>
            <person name="Frisvad J.C."/>
            <person name="Nielsen K.L."/>
        </authorList>
    </citation>
    <scope>NUCLEOTIDE SEQUENCE [LARGE SCALE GENOMIC DNA]</scope>
    <source>
        <strain evidence="2 3">IBT 3361</strain>
    </source>
</reference>
<evidence type="ECO:0000313" key="2">
    <source>
        <dbReference type="EMBL" id="KAJ5269978.1"/>
    </source>
</evidence>
<feature type="compositionally biased region" description="Low complexity" evidence="1">
    <location>
        <begin position="69"/>
        <end position="102"/>
    </location>
</feature>
<keyword evidence="3" id="KW-1185">Reference proteome</keyword>
<dbReference type="EMBL" id="JAPVEB010000003">
    <property type="protein sequence ID" value="KAJ5269978.1"/>
    <property type="molecule type" value="Genomic_DNA"/>
</dbReference>
<gene>
    <name evidence="2" type="ORF">N7505_005736</name>
</gene>
<feature type="region of interest" description="Disordered" evidence="1">
    <location>
        <begin position="155"/>
        <end position="298"/>
    </location>
</feature>
<name>A0ABQ8WIU3_PENCH</name>
<organism evidence="2 3">
    <name type="scientific">Penicillium chrysogenum</name>
    <name type="common">Penicillium notatum</name>
    <dbReference type="NCBI Taxonomy" id="5076"/>
    <lineage>
        <taxon>Eukaryota</taxon>
        <taxon>Fungi</taxon>
        <taxon>Dikarya</taxon>
        <taxon>Ascomycota</taxon>
        <taxon>Pezizomycotina</taxon>
        <taxon>Eurotiomycetes</taxon>
        <taxon>Eurotiomycetidae</taxon>
        <taxon>Eurotiales</taxon>
        <taxon>Aspergillaceae</taxon>
        <taxon>Penicillium</taxon>
        <taxon>Penicillium chrysogenum species complex</taxon>
    </lineage>
</organism>
<sequence length="541" mass="58703">MPETPTEPTSEPPTIAMCNEPLQENYELQLGGMSDSLAAVSLDVEHKAKSDSSAPGVPDSRSAIELNCSSPDSSDSSSEGESETFSSDGSNSSSPNSSSPNSLQTAFPDSNVLKTGDLFDDTSKENQNTQLSTAWDASFQSDSDVETVVLWNPAAKNDCDMVSVDDPKVGSNPQPSIPWDTSSQSDSDADTVISGKPTANDDADTVSPNNSGAGEFGAVSGDCIKGYPDVKKSAASDSSSDDGSDSSSQDCSDTFSPAGPRALSPTSSTSSQAALNVDDDDDDDDEPTHPKGSHNICAYASPVQDGRRIRTSCDRNDDTGNWHVEPDGFINEAKRAGGPYLCCFPVTMQRLKDNDPLVDILENCVFMRKIISTLTEHDIDPTSMKIRECQSKIDFFNLRPTFIISATRDTFDDSWILACRQIWRHFSDAGLGQVNVEISDPEIYTRSLWPIQRSDPVGSVHDELQRRMVAEINLTDICAIMTVHVGTTQKREKMPVAVLMLVRYQSNRDWRNTRDLIVNILDDLNLPMVGVLITKGQVLRG</sequence>
<evidence type="ECO:0000256" key="1">
    <source>
        <dbReference type="SAM" id="MobiDB-lite"/>
    </source>
</evidence>
<dbReference type="Proteomes" id="UP001220256">
    <property type="component" value="Unassembled WGS sequence"/>
</dbReference>
<comment type="caution">
    <text evidence="2">The sequence shown here is derived from an EMBL/GenBank/DDBJ whole genome shotgun (WGS) entry which is preliminary data.</text>
</comment>
<feature type="region of interest" description="Disordered" evidence="1">
    <location>
        <begin position="44"/>
        <end position="139"/>
    </location>
</feature>
<feature type="compositionally biased region" description="Acidic residues" evidence="1">
    <location>
        <begin position="277"/>
        <end position="286"/>
    </location>
</feature>
<feature type="compositionally biased region" description="Polar residues" evidence="1">
    <location>
        <begin position="264"/>
        <end position="274"/>
    </location>
</feature>